<name>J3MUN2_ORYBR</name>
<dbReference type="Gramene" id="OB08G28130.1">
    <property type="protein sequence ID" value="OB08G28130.1"/>
    <property type="gene ID" value="OB08G28130"/>
</dbReference>
<protein>
    <submittedName>
        <fullName evidence="1">Uncharacterized protein</fullName>
    </submittedName>
</protein>
<reference evidence="1" key="2">
    <citation type="submission" date="2013-04" db="UniProtKB">
        <authorList>
            <consortium name="EnsemblPlants"/>
        </authorList>
    </citation>
    <scope>IDENTIFICATION</scope>
</reference>
<dbReference type="EnsemblPlants" id="OB08G28130.1">
    <property type="protein sequence ID" value="OB08G28130.1"/>
    <property type="gene ID" value="OB08G28130"/>
</dbReference>
<dbReference type="HOGENOM" id="CLU_2926347_0_0_1"/>
<organism evidence="1">
    <name type="scientific">Oryza brachyantha</name>
    <name type="common">malo sina</name>
    <dbReference type="NCBI Taxonomy" id="4533"/>
    <lineage>
        <taxon>Eukaryota</taxon>
        <taxon>Viridiplantae</taxon>
        <taxon>Streptophyta</taxon>
        <taxon>Embryophyta</taxon>
        <taxon>Tracheophyta</taxon>
        <taxon>Spermatophyta</taxon>
        <taxon>Magnoliopsida</taxon>
        <taxon>Liliopsida</taxon>
        <taxon>Poales</taxon>
        <taxon>Poaceae</taxon>
        <taxon>BOP clade</taxon>
        <taxon>Oryzoideae</taxon>
        <taxon>Oryzeae</taxon>
        <taxon>Oryzinae</taxon>
        <taxon>Oryza</taxon>
    </lineage>
</organism>
<dbReference type="AlphaFoldDB" id="J3MUN2"/>
<evidence type="ECO:0000313" key="1">
    <source>
        <dbReference type="EnsemblPlants" id="OB08G28130.1"/>
    </source>
</evidence>
<sequence length="61" mass="6910">MDSFCSWPLGGTQFPTHLIPLLPQLQLYKHSNGSTQISFLVQSFSPLISSYFQFDSISKEN</sequence>
<accession>J3MUN2</accession>
<keyword evidence="2" id="KW-1185">Reference proteome</keyword>
<dbReference type="Proteomes" id="UP000006038">
    <property type="component" value="Chromosome 8"/>
</dbReference>
<proteinExistence type="predicted"/>
<evidence type="ECO:0000313" key="2">
    <source>
        <dbReference type="Proteomes" id="UP000006038"/>
    </source>
</evidence>
<reference evidence="1" key="1">
    <citation type="journal article" date="2013" name="Nat. Commun.">
        <title>Whole-genome sequencing of Oryza brachyantha reveals mechanisms underlying Oryza genome evolution.</title>
        <authorList>
            <person name="Chen J."/>
            <person name="Huang Q."/>
            <person name="Gao D."/>
            <person name="Wang J."/>
            <person name="Lang Y."/>
            <person name="Liu T."/>
            <person name="Li B."/>
            <person name="Bai Z."/>
            <person name="Luis Goicoechea J."/>
            <person name="Liang C."/>
            <person name="Chen C."/>
            <person name="Zhang W."/>
            <person name="Sun S."/>
            <person name="Liao Y."/>
            <person name="Zhang X."/>
            <person name="Yang L."/>
            <person name="Song C."/>
            <person name="Wang M."/>
            <person name="Shi J."/>
            <person name="Liu G."/>
            <person name="Liu J."/>
            <person name="Zhou H."/>
            <person name="Zhou W."/>
            <person name="Yu Q."/>
            <person name="An N."/>
            <person name="Chen Y."/>
            <person name="Cai Q."/>
            <person name="Wang B."/>
            <person name="Liu B."/>
            <person name="Min J."/>
            <person name="Huang Y."/>
            <person name="Wu H."/>
            <person name="Li Z."/>
            <person name="Zhang Y."/>
            <person name="Yin Y."/>
            <person name="Song W."/>
            <person name="Jiang J."/>
            <person name="Jackson S.A."/>
            <person name="Wing R.A."/>
            <person name="Wang J."/>
            <person name="Chen M."/>
        </authorList>
    </citation>
    <scope>NUCLEOTIDE SEQUENCE [LARGE SCALE GENOMIC DNA]</scope>
    <source>
        <strain evidence="1">cv. IRGC 101232</strain>
    </source>
</reference>